<dbReference type="VEuPathDB" id="FungiDB:TEQG_01092"/>
<dbReference type="AlphaFoldDB" id="F2PJI5"/>
<evidence type="ECO:0000313" key="1">
    <source>
        <dbReference type="EMBL" id="EGE02052.1"/>
    </source>
</evidence>
<protein>
    <submittedName>
        <fullName evidence="1">Uncharacterized protein</fullName>
    </submittedName>
</protein>
<proteinExistence type="predicted"/>
<accession>F2PJI5</accession>
<organism evidence="1 2">
    <name type="scientific">Trichophyton equinum (strain ATCC MYA-4606 / CBS 127.97)</name>
    <name type="common">Horse ringworm fungus</name>
    <dbReference type="NCBI Taxonomy" id="559882"/>
    <lineage>
        <taxon>Eukaryota</taxon>
        <taxon>Fungi</taxon>
        <taxon>Dikarya</taxon>
        <taxon>Ascomycota</taxon>
        <taxon>Pezizomycotina</taxon>
        <taxon>Eurotiomycetes</taxon>
        <taxon>Eurotiomycetidae</taxon>
        <taxon>Onygenales</taxon>
        <taxon>Arthrodermataceae</taxon>
        <taxon>Trichophyton</taxon>
    </lineage>
</organism>
<sequence>MAVDSSIAGLCDELSPDDGCPALNCPFASPSTCCSRSQVGLTRALSSSLIEILVALASLQATTLFDHFSSFSSHTQMLSGLKTGVQTKTQLETLLCRKQDPELALVRLPQPSIRNVQQPETTAHLPTRLAFYHYSQLPQGH</sequence>
<evidence type="ECO:0000313" key="2">
    <source>
        <dbReference type="Proteomes" id="UP000009169"/>
    </source>
</evidence>
<dbReference type="EMBL" id="DS995720">
    <property type="protein sequence ID" value="EGE02052.1"/>
    <property type="molecule type" value="Genomic_DNA"/>
</dbReference>
<dbReference type="HOGENOM" id="CLU_1826656_0_0_1"/>
<keyword evidence="2" id="KW-1185">Reference proteome</keyword>
<dbReference type="Proteomes" id="UP000009169">
    <property type="component" value="Unassembled WGS sequence"/>
</dbReference>
<gene>
    <name evidence="1" type="ORF">TEQG_01092</name>
</gene>
<reference evidence="2" key="1">
    <citation type="journal article" date="2012" name="MBio">
        <title>Comparative genome analysis of Trichophyton rubrum and related dermatophytes reveals candidate genes involved in infection.</title>
        <authorList>
            <person name="Martinez D.A."/>
            <person name="Oliver B.G."/>
            <person name="Graeser Y."/>
            <person name="Goldberg J.M."/>
            <person name="Li W."/>
            <person name="Martinez-Rossi N.M."/>
            <person name="Monod M."/>
            <person name="Shelest E."/>
            <person name="Barton R.C."/>
            <person name="Birch E."/>
            <person name="Brakhage A.A."/>
            <person name="Chen Z."/>
            <person name="Gurr S.J."/>
            <person name="Heiman D."/>
            <person name="Heitman J."/>
            <person name="Kosti I."/>
            <person name="Rossi A."/>
            <person name="Saif S."/>
            <person name="Samalova M."/>
            <person name="Saunders C.W."/>
            <person name="Shea T."/>
            <person name="Summerbell R.C."/>
            <person name="Xu J."/>
            <person name="Young S."/>
            <person name="Zeng Q."/>
            <person name="Birren B.W."/>
            <person name="Cuomo C.A."/>
            <person name="White T.C."/>
        </authorList>
    </citation>
    <scope>NUCLEOTIDE SEQUENCE [LARGE SCALE GENOMIC DNA]</scope>
    <source>
        <strain evidence="2">ATCC MYA-4606 / CBS 127.97</strain>
    </source>
</reference>
<name>F2PJI5_TRIEC</name>